<gene>
    <name evidence="4" type="ORF">H8B04_07825</name>
</gene>
<evidence type="ECO:0000256" key="1">
    <source>
        <dbReference type="SAM" id="Phobius"/>
    </source>
</evidence>
<organism evidence="4 5">
    <name type="scientific">Sphingobacterium litopenaei</name>
    <dbReference type="NCBI Taxonomy" id="2763500"/>
    <lineage>
        <taxon>Bacteria</taxon>
        <taxon>Pseudomonadati</taxon>
        <taxon>Bacteroidota</taxon>
        <taxon>Sphingobacteriia</taxon>
        <taxon>Sphingobacteriales</taxon>
        <taxon>Sphingobacteriaceae</taxon>
        <taxon>Sphingobacterium</taxon>
    </lineage>
</organism>
<sequence length="393" mass="44410">MHLNKEEAPRISFLIRKKINDNLTAFEAEELASWVSASSRNEELYQQCLDKGDQKKAFEYLEKIHVASAWKDVKEQLNNTERQIEKPKIGRLFAYIAAACLLVFGSITLITQWYQKIDNQDIANSPIDYKPANNQATIKLSNGKSYTLDNNQESVSINSTSIAYSNGQEITSTDDITSAEIHTPRGGYYKIILPDGTKAQLNAASSLSYPLTFSGNKREVSITGEVYFEVTPNKKQPFVVQSKQQEIEVLGTTFNINAYEANSGTKTTLVEGKVKVIPKTNKTLLPTILQPGQQSVITTNKVFLQEIDSKSEIAWINGKFNFDGKKLKEVMQELSRWYDIDVIIDHDVPNIEFFGGTFRNNNLSTILTLLEHNDITYTLSTDKKLFIKKLIKK</sequence>
<dbReference type="Pfam" id="PF04773">
    <property type="entry name" value="FecR"/>
    <property type="match status" value="1"/>
</dbReference>
<dbReference type="PANTHER" id="PTHR30273:SF2">
    <property type="entry name" value="PROTEIN FECR"/>
    <property type="match status" value="1"/>
</dbReference>
<dbReference type="Proteomes" id="UP000651271">
    <property type="component" value="Unassembled WGS sequence"/>
</dbReference>
<dbReference type="InterPro" id="IPR032508">
    <property type="entry name" value="FecR_C"/>
</dbReference>
<reference evidence="4 5" key="1">
    <citation type="submission" date="2020-08" db="EMBL/GenBank/DDBJ databases">
        <title>Sphingobacterium sp. DN04309 isolated from aquaculture water.</title>
        <authorList>
            <person name="Zhang M."/>
        </authorList>
    </citation>
    <scope>NUCLEOTIDE SEQUENCE [LARGE SCALE GENOMIC DNA]</scope>
    <source>
        <strain evidence="4 5">DN04309</strain>
    </source>
</reference>
<evidence type="ECO:0000259" key="2">
    <source>
        <dbReference type="Pfam" id="PF04773"/>
    </source>
</evidence>
<comment type="caution">
    <text evidence="4">The sequence shown here is derived from an EMBL/GenBank/DDBJ whole genome shotgun (WGS) entry which is preliminary data.</text>
</comment>
<feature type="domain" description="FecR protein" evidence="2">
    <location>
        <begin position="180"/>
        <end position="275"/>
    </location>
</feature>
<dbReference type="PANTHER" id="PTHR30273">
    <property type="entry name" value="PERIPLASMIC SIGNAL SENSOR AND SIGMA FACTOR ACTIVATOR FECR-RELATED"/>
    <property type="match status" value="1"/>
</dbReference>
<name>A0ABR7YDT5_9SPHI</name>
<evidence type="ECO:0000313" key="4">
    <source>
        <dbReference type="EMBL" id="MBD1429475.1"/>
    </source>
</evidence>
<dbReference type="InterPro" id="IPR006860">
    <property type="entry name" value="FecR"/>
</dbReference>
<dbReference type="InterPro" id="IPR012373">
    <property type="entry name" value="Ferrdict_sens_TM"/>
</dbReference>
<dbReference type="Gene3D" id="3.55.50.30">
    <property type="match status" value="1"/>
</dbReference>
<evidence type="ECO:0000259" key="3">
    <source>
        <dbReference type="Pfam" id="PF16344"/>
    </source>
</evidence>
<protein>
    <submittedName>
        <fullName evidence="4">FecR family protein</fullName>
    </submittedName>
</protein>
<evidence type="ECO:0000313" key="5">
    <source>
        <dbReference type="Proteomes" id="UP000651271"/>
    </source>
</evidence>
<accession>A0ABR7YDT5</accession>
<proteinExistence type="predicted"/>
<dbReference type="Gene3D" id="2.60.120.1440">
    <property type="match status" value="1"/>
</dbReference>
<keyword evidence="1" id="KW-0812">Transmembrane</keyword>
<dbReference type="RefSeq" id="WP_190301991.1">
    <property type="nucleotide sequence ID" value="NZ_JACOIJ010000011.1"/>
</dbReference>
<keyword evidence="5" id="KW-1185">Reference proteome</keyword>
<dbReference type="Pfam" id="PF16344">
    <property type="entry name" value="FecR_C"/>
    <property type="match status" value="1"/>
</dbReference>
<feature type="transmembrane region" description="Helical" evidence="1">
    <location>
        <begin position="92"/>
        <end position="114"/>
    </location>
</feature>
<keyword evidence="1" id="KW-1133">Transmembrane helix</keyword>
<dbReference type="EMBL" id="JACOIJ010000011">
    <property type="protein sequence ID" value="MBD1429475.1"/>
    <property type="molecule type" value="Genomic_DNA"/>
</dbReference>
<keyword evidence="1" id="KW-0472">Membrane</keyword>
<feature type="domain" description="Protein FecR C-terminal" evidence="3">
    <location>
        <begin position="319"/>
        <end position="384"/>
    </location>
</feature>